<dbReference type="AlphaFoldDB" id="A0A5D0HXF5"/>
<evidence type="ECO:0000256" key="9">
    <source>
        <dbReference type="PIRSR" id="PIRSR600888-3"/>
    </source>
</evidence>
<name>A0A5D0HXF5_9FLAO</name>
<evidence type="ECO:0000313" key="10">
    <source>
        <dbReference type="EMBL" id="TYA74132.1"/>
    </source>
</evidence>
<sequence>MEIVKTSLSGVYIINNFNAQDSRGTFVKMFNKESFLQENLDFDIRESYYSISKKNVIRGMHFQTPPHDHEKLVYVPQGKILDLIVDLRPNSKTYKNYISVEISGENKKSVIIPKGLAHGFRSLENDTITVYNVSTEYNPNFDYGISYNSFGFNWEIEQPILSKRDAQFISLEDFCVKNPF</sequence>
<evidence type="ECO:0000256" key="4">
    <source>
        <dbReference type="ARBA" id="ARBA00019595"/>
    </source>
</evidence>
<evidence type="ECO:0000256" key="3">
    <source>
        <dbReference type="ARBA" id="ARBA00012098"/>
    </source>
</evidence>
<dbReference type="GO" id="GO:0000271">
    <property type="term" value="P:polysaccharide biosynthetic process"/>
    <property type="evidence" value="ECO:0007669"/>
    <property type="project" value="TreeGrafter"/>
</dbReference>
<evidence type="ECO:0000256" key="5">
    <source>
        <dbReference type="ARBA" id="ARBA00029758"/>
    </source>
</evidence>
<evidence type="ECO:0000256" key="2">
    <source>
        <dbReference type="ARBA" id="ARBA00001997"/>
    </source>
</evidence>
<feature type="active site" description="Proton donor" evidence="8">
    <location>
        <position position="131"/>
    </location>
</feature>
<evidence type="ECO:0000256" key="6">
    <source>
        <dbReference type="ARBA" id="ARBA00031424"/>
    </source>
</evidence>
<feature type="site" description="Participates in a stacking interaction with the thymidine ring of dTDP-4-oxo-6-deoxyglucose" evidence="9">
    <location>
        <position position="137"/>
    </location>
</feature>
<comment type="caution">
    <text evidence="10">The sequence shown here is derived from an EMBL/GenBank/DDBJ whole genome shotgun (WGS) entry which is preliminary data.</text>
</comment>
<dbReference type="Proteomes" id="UP000323930">
    <property type="component" value="Unassembled WGS sequence"/>
</dbReference>
<comment type="catalytic activity">
    <reaction evidence="1">
        <text>dTDP-4-dehydro-6-deoxy-alpha-D-glucose = dTDP-4-dehydro-beta-L-rhamnose</text>
        <dbReference type="Rhea" id="RHEA:16969"/>
        <dbReference type="ChEBI" id="CHEBI:57649"/>
        <dbReference type="ChEBI" id="CHEBI:62830"/>
        <dbReference type="EC" id="5.1.3.13"/>
    </reaction>
</comment>
<organism evidence="10 11">
    <name type="scientific">Seonamhaeicola marinus</name>
    <dbReference type="NCBI Taxonomy" id="1912246"/>
    <lineage>
        <taxon>Bacteria</taxon>
        <taxon>Pseudomonadati</taxon>
        <taxon>Bacteroidota</taxon>
        <taxon>Flavobacteriia</taxon>
        <taxon>Flavobacteriales</taxon>
        <taxon>Flavobacteriaceae</taxon>
    </lineage>
</organism>
<gene>
    <name evidence="10" type="ORF">FUA24_12375</name>
</gene>
<dbReference type="InterPro" id="IPR000888">
    <property type="entry name" value="RmlC-like"/>
</dbReference>
<reference evidence="10 11" key="1">
    <citation type="submission" date="2019-08" db="EMBL/GenBank/DDBJ databases">
        <title>Seonamhaeicola sediminis sp. nov., isolated from marine sediment.</title>
        <authorList>
            <person name="Cao W.R."/>
        </authorList>
    </citation>
    <scope>NUCLEOTIDE SEQUENCE [LARGE SCALE GENOMIC DNA]</scope>
    <source>
        <strain evidence="10 11">B011</strain>
    </source>
</reference>
<dbReference type="PANTHER" id="PTHR21047:SF2">
    <property type="entry name" value="THYMIDINE DIPHOSPHO-4-KETO-RHAMNOSE 3,5-EPIMERASE"/>
    <property type="match status" value="1"/>
</dbReference>
<dbReference type="Pfam" id="PF00908">
    <property type="entry name" value="dTDP_sugar_isom"/>
    <property type="match status" value="1"/>
</dbReference>
<protein>
    <recommendedName>
        <fullName evidence="4">dTDP-4-dehydrorhamnose 3,5-epimerase</fullName>
        <ecNumber evidence="3">5.1.3.13</ecNumber>
    </recommendedName>
    <alternativeName>
        <fullName evidence="6">Thymidine diphospho-4-keto-rhamnose 3,5-epimerase</fullName>
    </alternativeName>
    <alternativeName>
        <fullName evidence="5">dTDP-4-keto-6-deoxyglucose 3,5-epimerase</fullName>
    </alternativeName>
    <alternativeName>
        <fullName evidence="7">dTDP-6-deoxy-D-xylo-4-hexulose 3,5-epimerase</fullName>
    </alternativeName>
</protein>
<evidence type="ECO:0000256" key="8">
    <source>
        <dbReference type="PIRSR" id="PIRSR600888-1"/>
    </source>
</evidence>
<dbReference type="CDD" id="cd00438">
    <property type="entry name" value="cupin_RmlC"/>
    <property type="match status" value="1"/>
</dbReference>
<dbReference type="GO" id="GO:0008830">
    <property type="term" value="F:dTDP-4-dehydrorhamnose 3,5-epimerase activity"/>
    <property type="evidence" value="ECO:0007669"/>
    <property type="project" value="UniProtKB-EC"/>
</dbReference>
<evidence type="ECO:0000256" key="1">
    <source>
        <dbReference type="ARBA" id="ARBA00001298"/>
    </source>
</evidence>
<evidence type="ECO:0000313" key="11">
    <source>
        <dbReference type="Proteomes" id="UP000323930"/>
    </source>
</evidence>
<keyword evidence="11" id="KW-1185">Reference proteome</keyword>
<dbReference type="EMBL" id="VSDQ01000679">
    <property type="protein sequence ID" value="TYA74132.1"/>
    <property type="molecule type" value="Genomic_DNA"/>
</dbReference>
<evidence type="ECO:0000256" key="7">
    <source>
        <dbReference type="ARBA" id="ARBA00033311"/>
    </source>
</evidence>
<dbReference type="Gene3D" id="2.60.120.10">
    <property type="entry name" value="Jelly Rolls"/>
    <property type="match status" value="1"/>
</dbReference>
<dbReference type="GO" id="GO:0005829">
    <property type="term" value="C:cytosol"/>
    <property type="evidence" value="ECO:0007669"/>
    <property type="project" value="TreeGrafter"/>
</dbReference>
<dbReference type="InterPro" id="IPR011051">
    <property type="entry name" value="RmlC_Cupin_sf"/>
</dbReference>
<dbReference type="SUPFAM" id="SSF51182">
    <property type="entry name" value="RmlC-like cupins"/>
    <property type="match status" value="1"/>
</dbReference>
<dbReference type="InterPro" id="IPR014710">
    <property type="entry name" value="RmlC-like_jellyroll"/>
</dbReference>
<proteinExistence type="predicted"/>
<comment type="function">
    <text evidence="2">Catalyzes the epimerization of the C3' and C5'positions of dTDP-6-deoxy-D-xylo-4-hexulose, forming dTDP-6-deoxy-L-lyxo-4-hexulose.</text>
</comment>
<feature type="active site" description="Proton acceptor" evidence="8">
    <location>
        <position position="61"/>
    </location>
</feature>
<accession>A0A5D0HXF5</accession>
<dbReference type="RefSeq" id="WP_148542744.1">
    <property type="nucleotide sequence ID" value="NZ_VSDQ01000679.1"/>
</dbReference>
<dbReference type="PANTHER" id="PTHR21047">
    <property type="entry name" value="DTDP-6-DEOXY-D-GLUCOSE-3,5 EPIMERASE"/>
    <property type="match status" value="1"/>
</dbReference>
<dbReference type="OrthoDB" id="9800680at2"/>
<dbReference type="EC" id="5.1.3.13" evidence="3"/>